<name>K3ZCF3_SETIT</name>
<gene>
    <name evidence="2" type="ORF">SETIT_3G387600v2</name>
</gene>
<dbReference type="EnsemblPlants" id="KQL17199">
    <property type="protein sequence ID" value="KQL17199"/>
    <property type="gene ID" value="SETIT_024228mg"/>
</dbReference>
<dbReference type="GO" id="GO:0046856">
    <property type="term" value="P:phosphatidylinositol dephosphorylation"/>
    <property type="evidence" value="ECO:0007669"/>
    <property type="project" value="InterPro"/>
</dbReference>
<evidence type="ECO:0000313" key="3">
    <source>
        <dbReference type="EnsemblPlants" id="KQL17199"/>
    </source>
</evidence>
<reference evidence="2" key="2">
    <citation type="submission" date="2015-07" db="EMBL/GenBank/DDBJ databases">
        <authorList>
            <person name="Noorani M."/>
        </authorList>
    </citation>
    <scope>NUCLEOTIDE SEQUENCE</scope>
    <source>
        <strain evidence="2">Yugu1</strain>
    </source>
</reference>
<dbReference type="Gramene" id="KQL17199">
    <property type="protein sequence ID" value="KQL17199"/>
    <property type="gene ID" value="SETIT_024228mg"/>
</dbReference>
<dbReference type="EMBL" id="AGNK02002116">
    <property type="status" value="NOT_ANNOTATED_CDS"/>
    <property type="molecule type" value="Genomic_DNA"/>
</dbReference>
<dbReference type="EMBL" id="CM003530">
    <property type="protein sequence ID" value="RCV19473.1"/>
    <property type="molecule type" value="Genomic_DNA"/>
</dbReference>
<dbReference type="Proteomes" id="UP000004995">
    <property type="component" value="Unassembled WGS sequence"/>
</dbReference>
<sequence>MFSSLIFCRYKRLLCSVDLSKDFFFSYSYNIMRSLQKNITEKNTGHSSKCWALDRGQWRSGRSSIRLSATRTKPPWMPVQKHHLATTGQAVAQTAKNASILLEANPVTGTNDRRQQRGELYQFNLLIFAHWLLCAWLKTTGKYYGSEIAQTQRLAK</sequence>
<protein>
    <submittedName>
        <fullName evidence="2 3">Uncharacterized protein</fullName>
    </submittedName>
</protein>
<dbReference type="GO" id="GO:0043813">
    <property type="term" value="F:phosphatidylinositol-3,5-bisphosphate 5-phosphatase activity"/>
    <property type="evidence" value="ECO:0007669"/>
    <property type="project" value="InterPro"/>
</dbReference>
<dbReference type="HOGENOM" id="CLU_1689755_0_0_1"/>
<dbReference type="STRING" id="4555.K3ZCF3"/>
<evidence type="ECO:0000313" key="4">
    <source>
        <dbReference type="Proteomes" id="UP000004995"/>
    </source>
</evidence>
<evidence type="ECO:0000313" key="2">
    <source>
        <dbReference type="EMBL" id="RCV19473.1"/>
    </source>
</evidence>
<reference evidence="3" key="3">
    <citation type="submission" date="2018-08" db="UniProtKB">
        <authorList>
            <consortium name="EnsemblPlants"/>
        </authorList>
    </citation>
    <scope>IDENTIFICATION</scope>
    <source>
        <strain evidence="3">Yugu1</strain>
    </source>
</reference>
<keyword evidence="4" id="KW-1185">Reference proteome</keyword>
<dbReference type="PANTHER" id="PTHR45738:SF3">
    <property type="entry name" value="OS03G0182400 PROTEIN"/>
    <property type="match status" value="1"/>
</dbReference>
<evidence type="ECO:0000256" key="1">
    <source>
        <dbReference type="ARBA" id="ARBA00022801"/>
    </source>
</evidence>
<accession>K3ZCF3</accession>
<proteinExistence type="predicted"/>
<organism evidence="2">
    <name type="scientific">Setaria italica</name>
    <name type="common">Foxtail millet</name>
    <name type="synonym">Panicum italicum</name>
    <dbReference type="NCBI Taxonomy" id="4555"/>
    <lineage>
        <taxon>Eukaryota</taxon>
        <taxon>Viridiplantae</taxon>
        <taxon>Streptophyta</taxon>
        <taxon>Embryophyta</taxon>
        <taxon>Tracheophyta</taxon>
        <taxon>Spermatophyta</taxon>
        <taxon>Magnoliopsida</taxon>
        <taxon>Liliopsida</taxon>
        <taxon>Poales</taxon>
        <taxon>Poaceae</taxon>
        <taxon>PACMAD clade</taxon>
        <taxon>Panicoideae</taxon>
        <taxon>Panicodae</taxon>
        <taxon>Paniceae</taxon>
        <taxon>Cenchrinae</taxon>
        <taxon>Setaria</taxon>
    </lineage>
</organism>
<keyword evidence="1" id="KW-0378">Hydrolase</keyword>
<dbReference type="OrthoDB" id="405996at2759"/>
<dbReference type="InterPro" id="IPR043573">
    <property type="entry name" value="Fig4-like"/>
</dbReference>
<reference evidence="2 4" key="1">
    <citation type="journal article" date="2012" name="Nat. Biotechnol.">
        <title>Reference genome sequence of the model plant Setaria.</title>
        <authorList>
            <person name="Bennetzen J.L."/>
            <person name="Schmutz J."/>
            <person name="Wang H."/>
            <person name="Percifield R."/>
            <person name="Hawkins J."/>
            <person name="Pontaroli A.C."/>
            <person name="Estep M."/>
            <person name="Feng L."/>
            <person name="Vaughn J.N."/>
            <person name="Grimwood J."/>
            <person name="Jenkins J."/>
            <person name="Barry K."/>
            <person name="Lindquist E."/>
            <person name="Hellsten U."/>
            <person name="Deshpande S."/>
            <person name="Wang X."/>
            <person name="Wu X."/>
            <person name="Mitros T."/>
            <person name="Triplett J."/>
            <person name="Yang X."/>
            <person name="Ye C.Y."/>
            <person name="Mauro-Herrera M."/>
            <person name="Wang L."/>
            <person name="Li P."/>
            <person name="Sharma M."/>
            <person name="Sharma R."/>
            <person name="Ronald P.C."/>
            <person name="Panaud O."/>
            <person name="Kellogg E.A."/>
            <person name="Brutnell T.P."/>
            <person name="Doust A.N."/>
            <person name="Tuskan G.A."/>
            <person name="Rokhsar D."/>
            <person name="Devos K.M."/>
        </authorList>
    </citation>
    <scope>NUCLEOTIDE SEQUENCE [LARGE SCALE GENOMIC DNA]</scope>
    <source>
        <strain evidence="4">cv. Yugu1</strain>
        <strain evidence="2">Yugu1</strain>
    </source>
</reference>
<dbReference type="PANTHER" id="PTHR45738">
    <property type="entry name" value="POLYPHOSPHOINOSITIDE PHOSPHATASE"/>
    <property type="match status" value="1"/>
</dbReference>
<dbReference type="AlphaFoldDB" id="K3ZCF3"/>